<dbReference type="EMBL" id="KZ346261">
    <property type="protein sequence ID" value="PIO70466.1"/>
    <property type="molecule type" value="Genomic_DNA"/>
</dbReference>
<dbReference type="Pfam" id="PF20651">
    <property type="entry name" value="EXOC6_Sec15_N"/>
    <property type="match status" value="1"/>
</dbReference>
<gene>
    <name evidence="10" type="ORF">TELCIR_07686</name>
</gene>
<evidence type="ECO:0000256" key="1">
    <source>
        <dbReference type="ARBA" id="ARBA00002660"/>
    </source>
</evidence>
<protein>
    <recommendedName>
        <fullName evidence="6">Exocyst complex component</fullName>
    </recommendedName>
</protein>
<dbReference type="GO" id="GO:0090522">
    <property type="term" value="P:vesicle tethering involved in exocytosis"/>
    <property type="evidence" value="ECO:0007669"/>
    <property type="project" value="UniProtKB-UniRule"/>
</dbReference>
<dbReference type="InterPro" id="IPR046361">
    <property type="entry name" value="EXOC6/Sec15_C"/>
</dbReference>
<dbReference type="Gene3D" id="1.10.357.30">
    <property type="entry name" value="Exocyst complex subunit Sec15 C-terminal domain, N-terminal subdomain"/>
    <property type="match status" value="1"/>
</dbReference>
<evidence type="ECO:0000313" key="11">
    <source>
        <dbReference type="Proteomes" id="UP000230423"/>
    </source>
</evidence>
<reference evidence="10 11" key="1">
    <citation type="submission" date="2015-09" db="EMBL/GenBank/DDBJ databases">
        <title>Draft genome of the parasitic nematode Teladorsagia circumcincta isolate WARC Sus (inbred).</title>
        <authorList>
            <person name="Mitreva M."/>
        </authorList>
    </citation>
    <scope>NUCLEOTIDE SEQUENCE [LARGE SCALE GENOMIC DNA]</scope>
    <source>
        <strain evidence="10 11">S</strain>
    </source>
</reference>
<evidence type="ECO:0000256" key="4">
    <source>
        <dbReference type="ARBA" id="ARBA00022483"/>
    </source>
</evidence>
<dbReference type="GO" id="GO:0006893">
    <property type="term" value="P:Golgi to plasma membrane transport"/>
    <property type="evidence" value="ECO:0007669"/>
    <property type="project" value="TreeGrafter"/>
</dbReference>
<dbReference type="GO" id="GO:0000145">
    <property type="term" value="C:exocyst"/>
    <property type="evidence" value="ECO:0007669"/>
    <property type="project" value="UniProtKB-UniRule"/>
</dbReference>
<dbReference type="PANTHER" id="PTHR12702:SF0">
    <property type="entry name" value="EXOCYST COMPLEX COMPONENT 6"/>
    <property type="match status" value="1"/>
</dbReference>
<dbReference type="InterPro" id="IPR042044">
    <property type="entry name" value="EXOC6PINT-1/Sec15/Tip20_C_dom2"/>
</dbReference>
<keyword evidence="11" id="KW-1185">Reference proteome</keyword>
<evidence type="ECO:0000259" key="8">
    <source>
        <dbReference type="Pfam" id="PF04091"/>
    </source>
</evidence>
<evidence type="ECO:0000256" key="5">
    <source>
        <dbReference type="ARBA" id="ARBA00023054"/>
    </source>
</evidence>
<proteinExistence type="inferred from homology"/>
<dbReference type="PIRSF" id="PIRSF025007">
    <property type="entry name" value="Sec15"/>
    <property type="match status" value="1"/>
</dbReference>
<dbReference type="InterPro" id="IPR042045">
    <property type="entry name" value="EXOC6/Sec15_C_dom1"/>
</dbReference>
<dbReference type="OrthoDB" id="10267033at2759"/>
<comment type="similarity">
    <text evidence="2 6">Belongs to the SEC15 family.</text>
</comment>
<name>A0A2G9UJY8_TELCI</name>
<evidence type="ECO:0000313" key="10">
    <source>
        <dbReference type="EMBL" id="PIO70466.1"/>
    </source>
</evidence>
<evidence type="ECO:0000256" key="7">
    <source>
        <dbReference type="SAM" id="MobiDB-lite"/>
    </source>
</evidence>
<evidence type="ECO:0000256" key="6">
    <source>
        <dbReference type="PIRNR" id="PIRNR025007"/>
    </source>
</evidence>
<evidence type="ECO:0000259" key="9">
    <source>
        <dbReference type="Pfam" id="PF20651"/>
    </source>
</evidence>
<organism evidence="10 11">
    <name type="scientific">Teladorsagia circumcincta</name>
    <name type="common">Brown stomach worm</name>
    <name type="synonym">Ostertagia circumcincta</name>
    <dbReference type="NCBI Taxonomy" id="45464"/>
    <lineage>
        <taxon>Eukaryota</taxon>
        <taxon>Metazoa</taxon>
        <taxon>Ecdysozoa</taxon>
        <taxon>Nematoda</taxon>
        <taxon>Chromadorea</taxon>
        <taxon>Rhabditida</taxon>
        <taxon>Rhabditina</taxon>
        <taxon>Rhabditomorpha</taxon>
        <taxon>Strongyloidea</taxon>
        <taxon>Trichostrongylidae</taxon>
        <taxon>Teladorsagia</taxon>
    </lineage>
</organism>
<dbReference type="InterPro" id="IPR048359">
    <property type="entry name" value="EXOC6_Sec15_N"/>
</dbReference>
<keyword evidence="4 6" id="KW-0268">Exocytosis</keyword>
<dbReference type="GO" id="GO:0006886">
    <property type="term" value="P:intracellular protein transport"/>
    <property type="evidence" value="ECO:0007669"/>
    <property type="project" value="InterPro"/>
</dbReference>
<dbReference type="InterPro" id="IPR007225">
    <property type="entry name" value="EXOC6/Sec15"/>
</dbReference>
<keyword evidence="3 6" id="KW-0813">Transport</keyword>
<dbReference type="Pfam" id="PF04091">
    <property type="entry name" value="Sec15_C"/>
    <property type="match status" value="1"/>
</dbReference>
<dbReference type="Proteomes" id="UP000230423">
    <property type="component" value="Unassembled WGS sequence"/>
</dbReference>
<keyword evidence="5" id="KW-0175">Coiled coil</keyword>
<accession>A0A2G9UJY8</accession>
<feature type="region of interest" description="Disordered" evidence="7">
    <location>
        <begin position="1"/>
        <end position="25"/>
    </location>
</feature>
<evidence type="ECO:0000256" key="3">
    <source>
        <dbReference type="ARBA" id="ARBA00022448"/>
    </source>
</evidence>
<feature type="domain" description="Exocyst complex component EXOC6/Sec15 N-terminal" evidence="9">
    <location>
        <begin position="54"/>
        <end position="119"/>
    </location>
</feature>
<dbReference type="PANTHER" id="PTHR12702">
    <property type="entry name" value="SEC15"/>
    <property type="match status" value="1"/>
</dbReference>
<dbReference type="FunFam" id="1.20.58.670:FF:000002">
    <property type="entry name" value="Exocyst complex component"/>
    <property type="match status" value="1"/>
</dbReference>
<evidence type="ECO:0000256" key="2">
    <source>
        <dbReference type="ARBA" id="ARBA00007944"/>
    </source>
</evidence>
<sequence length="715" mass="81739">MDGSSMASTKDTAGESSDTASTSYQPFPEMSAEQEFFLYELETTDSGSIGLVLRYYQALKVLEELEHTHLALVEKYRFTQILAKTMSPVRNEIKAKAYSEFKDFLENVKKVACRIGRHASRCTAEQHSFGVSEAERARRLQQEAKQKVVDVEIAVSADGRLLRKNTSNGTAPILSQDSLEDDEKVSAQDLIDFTPVHRCCQIFNVLGAKEEFDVYYRQQRKDQCDLVIEPPSKMNSLKHYVDYLDEIIGFFVVEDHIIITEPTLVTSSHKDQLWESALKKIVHTMNSRFGGCPDVEMMLRMKKVILLFALTMKSYGYGIGPLYSLLQNFRDQYNEILMSEYCAQFERDLEKDNYAPINVENEEQFRAIIKEFPFYKRSMEQVQSTANLQEPFPRKFPYSRFVVSAYSKAKLYLQGCLKFMEHLQLTHSEMDDTVRRYANVLLSRWSGSLKSFVERKLSLVQLVQITVNIGYLEKSCESLGVYITKLTSGNELNVSMTAHQLSLTERVFRDARSEVEQQIEVCIRDKVDAFIELAQYDWELPASSGHASDYISDLINYLSTTFLSFTNLPSVLARHVCMQTCKHLSSRLSDVLLSPDVKAISMGALEQFSLDVMQCEMFTARCPVAGFDHNTLPMTFAHLRQLLELVMSNDWTSYLAEYGQENGTYVRVNATTATQLLEKMIEFEKKSAGFFGINKGDRKKLLDTIIRQLRALSAQ</sequence>
<dbReference type="AlphaFoldDB" id="A0A2G9UJY8"/>
<dbReference type="GO" id="GO:0016020">
    <property type="term" value="C:membrane"/>
    <property type="evidence" value="ECO:0007669"/>
    <property type="project" value="TreeGrafter"/>
</dbReference>
<comment type="function">
    <text evidence="1 6">Component of the exocyst complex involved in the docking of exocytic vesicles with fusion sites on the plasma membrane.</text>
</comment>
<feature type="domain" description="Exocyst complex subunit EXOC6/Sec15 C-terminal" evidence="8">
    <location>
        <begin position="321"/>
        <end position="679"/>
    </location>
</feature>
<dbReference type="Gene3D" id="1.20.58.670">
    <property type="entry name" value="Dsl1p vesicle tethering complex, Tip20p subunit, domain D"/>
    <property type="match status" value="1"/>
</dbReference>